<feature type="transmembrane region" description="Helical" evidence="13">
    <location>
        <begin position="466"/>
        <end position="485"/>
    </location>
</feature>
<organism evidence="16">
    <name type="scientific">Singulisphaera sp. Ch08</name>
    <dbReference type="NCBI Taxonomy" id="3120278"/>
    <lineage>
        <taxon>Bacteria</taxon>
        <taxon>Pseudomonadati</taxon>
        <taxon>Planctomycetota</taxon>
        <taxon>Planctomycetia</taxon>
        <taxon>Isosphaerales</taxon>
        <taxon>Isosphaeraceae</taxon>
        <taxon>Singulisphaera</taxon>
    </lineage>
</organism>
<gene>
    <name evidence="13" type="primary">yidC</name>
    <name evidence="16" type="ORF">V5E97_01770</name>
</gene>
<feature type="region of interest" description="Disordered" evidence="14">
    <location>
        <begin position="31"/>
        <end position="92"/>
    </location>
</feature>
<feature type="region of interest" description="Disordered" evidence="14">
    <location>
        <begin position="171"/>
        <end position="197"/>
    </location>
</feature>
<protein>
    <recommendedName>
        <fullName evidence="3 13">Membrane protein insertase YidC</fullName>
    </recommendedName>
    <alternativeName>
        <fullName evidence="12 13">Foldase YidC</fullName>
    </alternativeName>
    <alternativeName>
        <fullName evidence="11 13">Membrane integrase YidC</fullName>
    </alternativeName>
    <alternativeName>
        <fullName evidence="13">Membrane protein YidC</fullName>
    </alternativeName>
</protein>
<feature type="transmembrane region" description="Helical" evidence="13">
    <location>
        <begin position="7"/>
        <end position="25"/>
    </location>
</feature>
<evidence type="ECO:0000256" key="1">
    <source>
        <dbReference type="ARBA" id="ARBA00004429"/>
    </source>
</evidence>
<feature type="domain" description="Membrane insertase YidC/Oxa/ALB C-terminal" evidence="15">
    <location>
        <begin position="466"/>
        <end position="660"/>
    </location>
</feature>
<dbReference type="CDD" id="cd20070">
    <property type="entry name" value="5TM_YidC_Alb3"/>
    <property type="match status" value="1"/>
</dbReference>
<reference evidence="16" key="1">
    <citation type="submission" date="2024-05" db="EMBL/GenBank/DDBJ databases">
        <title>Planctomycetes of the genus Singulisphaera possess chitinolytic capabilities.</title>
        <authorList>
            <person name="Ivanova A."/>
        </authorList>
    </citation>
    <scope>NUCLEOTIDE SEQUENCE</scope>
    <source>
        <strain evidence="16">Ch08T</strain>
    </source>
</reference>
<dbReference type="GO" id="GO:0005886">
    <property type="term" value="C:plasma membrane"/>
    <property type="evidence" value="ECO:0007669"/>
    <property type="project" value="UniProtKB-SubCell"/>
</dbReference>
<evidence type="ECO:0000256" key="2">
    <source>
        <dbReference type="ARBA" id="ARBA00010527"/>
    </source>
</evidence>
<dbReference type="InterPro" id="IPR038221">
    <property type="entry name" value="YidC_periplasmic_sf"/>
</dbReference>
<dbReference type="RefSeq" id="WP_406697564.1">
    <property type="nucleotide sequence ID" value="NZ_CP155447.1"/>
</dbReference>
<dbReference type="InterPro" id="IPR001708">
    <property type="entry name" value="YidC/ALB3/OXA1/COX18"/>
</dbReference>
<proteinExistence type="inferred from homology"/>
<dbReference type="InterPro" id="IPR028055">
    <property type="entry name" value="YidC/Oxa/ALB_C"/>
</dbReference>
<evidence type="ECO:0000256" key="8">
    <source>
        <dbReference type="ARBA" id="ARBA00022989"/>
    </source>
</evidence>
<dbReference type="HAMAP" id="MF_01810">
    <property type="entry name" value="YidC_type1"/>
    <property type="match status" value="1"/>
</dbReference>
<feature type="region of interest" description="Disordered" evidence="14">
    <location>
        <begin position="666"/>
        <end position="753"/>
    </location>
</feature>
<evidence type="ECO:0000259" key="15">
    <source>
        <dbReference type="Pfam" id="PF02096"/>
    </source>
</evidence>
<evidence type="ECO:0000256" key="3">
    <source>
        <dbReference type="ARBA" id="ARBA00015325"/>
    </source>
</evidence>
<feature type="compositionally biased region" description="Low complexity" evidence="14">
    <location>
        <begin position="50"/>
        <end position="64"/>
    </location>
</feature>
<dbReference type="InterPro" id="IPR047196">
    <property type="entry name" value="YidC_ALB_C"/>
</dbReference>
<dbReference type="PANTHER" id="PTHR12428">
    <property type="entry name" value="OXA1"/>
    <property type="match status" value="1"/>
</dbReference>
<keyword evidence="10 13" id="KW-0143">Chaperone</keyword>
<comment type="similarity">
    <text evidence="2 13">Belongs to the OXA1/ALB3/YidC family. Type 1 subfamily.</text>
</comment>
<evidence type="ECO:0000256" key="5">
    <source>
        <dbReference type="ARBA" id="ARBA00022475"/>
    </source>
</evidence>
<keyword evidence="4 13" id="KW-0813">Transport</keyword>
<evidence type="ECO:0000256" key="14">
    <source>
        <dbReference type="SAM" id="MobiDB-lite"/>
    </source>
</evidence>
<comment type="subunit">
    <text evidence="13">Interacts with the Sec translocase complex via SecD. Specifically interacts with transmembrane segments of nascent integral membrane proteins during membrane integration.</text>
</comment>
<dbReference type="GO" id="GO:0051205">
    <property type="term" value="P:protein insertion into membrane"/>
    <property type="evidence" value="ECO:0007669"/>
    <property type="project" value="TreeGrafter"/>
</dbReference>
<dbReference type="EMBL" id="CP155447">
    <property type="protein sequence ID" value="XBH04770.1"/>
    <property type="molecule type" value="Genomic_DNA"/>
</dbReference>
<sequence>MSNEKRLVLFMMLTFLSFLAIQYVMEATGLAPPPQKPQPKVQAKIDPAKPDLAVAAKEAAAGEKTPAKEEKGTGEAKPTGAGETKKAEKPQVVPVPSKEMVLGSADDRAAGGYHLEVRFKQQGAGVTSIKSSQFEAELDTANPRRKQLRRPLELLIDKPKTIPSFGLTVRPAKAAKSAEPEELRENPEVDDAATSRATESPLAEILWEVVRDDKGRVIRPITKKHPLTKANVDGQEILFRTTADDPTVTVTKRFRLFKGEDAFSLTTDFESPDKEQEIVYQLFGPHGIPIEGDWYTSTFRDIFFGQKGAKGTNIETRAAQDITKEGSRFDNTTLPLAFAGIENQYFTIFVKPEGEPRIGATVATVIEAKPDALQKADISFEILSNPISIGPNHPASQSYTIYAGPKTQEALTPYGAEGLVAYRKYQWFGIPGASSMARYVIAPLLDHIYALTKQVAGFFGGKKGNYGIAIILLTLLVRMIMFPLGRKQALAAKKMQDLQPLLKEIQEKYKDDKERQTKETFALYKRHGVNPVGGCLPALIQLPIFVGLWQALNNSVHLRHASFLYIQNLAAPDMLFKFPFAGGLPLLGEYFNLLPFLVVSLMLVQTKLFAPPATTPEAEMQQKMMKYMMIFMAFMFYKVPSGLGIYFITSSLWQISERLLLPKVTHTKPETGQPGDDKNLPPGKGGPGGGGGGGRGGNGGPVKPPGKLAQLWDKVMTEASKDPTYRKLVTEKDRLEKDQKEKGKPRPKPGRRR</sequence>
<feature type="compositionally biased region" description="Basic and acidic residues" evidence="14">
    <location>
        <begin position="65"/>
        <end position="74"/>
    </location>
</feature>
<dbReference type="NCBIfam" id="TIGR03592">
    <property type="entry name" value="yidC_oxa1_cterm"/>
    <property type="match status" value="1"/>
</dbReference>
<feature type="compositionally biased region" description="Gly residues" evidence="14">
    <location>
        <begin position="683"/>
        <end position="700"/>
    </location>
</feature>
<evidence type="ECO:0000256" key="9">
    <source>
        <dbReference type="ARBA" id="ARBA00023136"/>
    </source>
</evidence>
<feature type="transmembrane region" description="Helical" evidence="13">
    <location>
        <begin position="630"/>
        <end position="653"/>
    </location>
</feature>
<keyword evidence="7 13" id="KW-0653">Protein transport</keyword>
<comment type="function">
    <text evidence="13">Required for the insertion and/or proper folding and/or complex formation of integral membrane proteins into the membrane. Involved in integration of membrane proteins that insert both dependently and independently of the Sec translocase complex, as well as at least some lipoproteins. Aids folding of multispanning membrane proteins.</text>
</comment>
<feature type="transmembrane region" description="Helical" evidence="13">
    <location>
        <begin position="532"/>
        <end position="552"/>
    </location>
</feature>
<evidence type="ECO:0000256" key="11">
    <source>
        <dbReference type="ARBA" id="ARBA00033245"/>
    </source>
</evidence>
<accession>A0AAU7CHZ3</accession>
<dbReference type="InterPro" id="IPR019998">
    <property type="entry name" value="Membr_insert_YidC"/>
</dbReference>
<dbReference type="AlphaFoldDB" id="A0AAU7CHZ3"/>
<evidence type="ECO:0000256" key="13">
    <source>
        <dbReference type="HAMAP-Rule" id="MF_01810"/>
    </source>
</evidence>
<evidence type="ECO:0000256" key="7">
    <source>
        <dbReference type="ARBA" id="ARBA00022927"/>
    </source>
</evidence>
<keyword evidence="8 13" id="KW-1133">Transmembrane helix</keyword>
<feature type="compositionally biased region" description="Basic and acidic residues" evidence="14">
    <location>
        <begin position="715"/>
        <end position="744"/>
    </location>
</feature>
<evidence type="ECO:0000256" key="4">
    <source>
        <dbReference type="ARBA" id="ARBA00022448"/>
    </source>
</evidence>
<keyword evidence="5 13" id="KW-1003">Cell membrane</keyword>
<dbReference type="Pfam" id="PF02096">
    <property type="entry name" value="60KD_IMP"/>
    <property type="match status" value="1"/>
</dbReference>
<keyword evidence="6 13" id="KW-0812">Transmembrane</keyword>
<dbReference type="PANTHER" id="PTHR12428:SF65">
    <property type="entry name" value="CYTOCHROME C OXIDASE ASSEMBLY PROTEIN COX18, MITOCHONDRIAL"/>
    <property type="match status" value="1"/>
</dbReference>
<evidence type="ECO:0000313" key="16">
    <source>
        <dbReference type="EMBL" id="XBH04770.1"/>
    </source>
</evidence>
<name>A0AAU7CHZ3_9BACT</name>
<evidence type="ECO:0000256" key="6">
    <source>
        <dbReference type="ARBA" id="ARBA00022692"/>
    </source>
</evidence>
<keyword evidence="9 13" id="KW-0472">Membrane</keyword>
<comment type="subcellular location">
    <subcellularLocation>
        <location evidence="1">Cell inner membrane</location>
        <topology evidence="1">Multi-pass membrane protein</topology>
    </subcellularLocation>
    <subcellularLocation>
        <location evidence="13">Cell membrane</location>
        <topology evidence="13">Multi-pass membrane protein</topology>
    </subcellularLocation>
</comment>
<feature type="transmembrane region" description="Helical" evidence="13">
    <location>
        <begin position="590"/>
        <end position="610"/>
    </location>
</feature>
<feature type="compositionally biased region" description="Basic and acidic residues" evidence="14">
    <location>
        <begin position="176"/>
        <end position="187"/>
    </location>
</feature>
<dbReference type="Gene3D" id="2.70.98.90">
    <property type="match status" value="1"/>
</dbReference>
<evidence type="ECO:0000256" key="10">
    <source>
        <dbReference type="ARBA" id="ARBA00023186"/>
    </source>
</evidence>
<dbReference type="GO" id="GO:0015031">
    <property type="term" value="P:protein transport"/>
    <property type="evidence" value="ECO:0007669"/>
    <property type="project" value="UniProtKB-KW"/>
</dbReference>
<dbReference type="GO" id="GO:0032977">
    <property type="term" value="F:membrane insertase activity"/>
    <property type="evidence" value="ECO:0007669"/>
    <property type="project" value="InterPro"/>
</dbReference>
<evidence type="ECO:0000256" key="12">
    <source>
        <dbReference type="ARBA" id="ARBA00033342"/>
    </source>
</evidence>